<evidence type="ECO:0000313" key="3">
    <source>
        <dbReference type="Proteomes" id="UP000292052"/>
    </source>
</evidence>
<sequence>MILDFKEHRTGTSRNPFINFMLEFRKVVPTLKMNSAELAKIGGEMWRDMSDKQKSQFQIVETRRRRAKKGGKRRKRRRRSRGRKHASGPKSHD</sequence>
<organism evidence="2 3">
    <name type="scientific">Asbolus verrucosus</name>
    <name type="common">Desert ironclad beetle</name>
    <dbReference type="NCBI Taxonomy" id="1661398"/>
    <lineage>
        <taxon>Eukaryota</taxon>
        <taxon>Metazoa</taxon>
        <taxon>Ecdysozoa</taxon>
        <taxon>Arthropoda</taxon>
        <taxon>Hexapoda</taxon>
        <taxon>Insecta</taxon>
        <taxon>Pterygota</taxon>
        <taxon>Neoptera</taxon>
        <taxon>Endopterygota</taxon>
        <taxon>Coleoptera</taxon>
        <taxon>Polyphaga</taxon>
        <taxon>Cucujiformia</taxon>
        <taxon>Tenebrionidae</taxon>
        <taxon>Pimeliinae</taxon>
        <taxon>Asbolus</taxon>
    </lineage>
</organism>
<dbReference type="SUPFAM" id="SSF47095">
    <property type="entry name" value="HMG-box"/>
    <property type="match status" value="1"/>
</dbReference>
<feature type="compositionally biased region" description="Basic residues" evidence="1">
    <location>
        <begin position="63"/>
        <end position="87"/>
    </location>
</feature>
<dbReference type="GO" id="GO:0005634">
    <property type="term" value="C:nucleus"/>
    <property type="evidence" value="ECO:0007669"/>
    <property type="project" value="UniProtKB-ARBA"/>
</dbReference>
<keyword evidence="3" id="KW-1185">Reference proteome</keyword>
<dbReference type="CDD" id="cd00084">
    <property type="entry name" value="HMG-box_SF"/>
    <property type="match status" value="1"/>
</dbReference>
<proteinExistence type="predicted"/>
<feature type="region of interest" description="Disordered" evidence="1">
    <location>
        <begin position="49"/>
        <end position="93"/>
    </location>
</feature>
<evidence type="ECO:0000256" key="1">
    <source>
        <dbReference type="SAM" id="MobiDB-lite"/>
    </source>
</evidence>
<dbReference type="EMBL" id="QDEB01109322">
    <property type="protein sequence ID" value="RZB70327.1"/>
    <property type="molecule type" value="Genomic_DNA"/>
</dbReference>
<dbReference type="Gene3D" id="1.10.30.10">
    <property type="entry name" value="High mobility group box domain"/>
    <property type="match status" value="1"/>
</dbReference>
<comment type="caution">
    <text evidence="2">The sequence shown here is derived from an EMBL/GenBank/DDBJ whole genome shotgun (WGS) entry which is preliminary data.</text>
</comment>
<protein>
    <submittedName>
        <fullName evidence="2">HMG box domain containing protein</fullName>
    </submittedName>
</protein>
<gene>
    <name evidence="2" type="ORF">BDFB_005821</name>
</gene>
<dbReference type="InterPro" id="IPR036910">
    <property type="entry name" value="HMG_box_dom_sf"/>
</dbReference>
<name>A0A482VDZ9_ASBVE</name>
<evidence type="ECO:0000313" key="2">
    <source>
        <dbReference type="EMBL" id="RZB70327.1"/>
    </source>
</evidence>
<accession>A0A482VDZ9</accession>
<dbReference type="AlphaFoldDB" id="A0A482VDZ9"/>
<dbReference type="Proteomes" id="UP000292052">
    <property type="component" value="Unassembled WGS sequence"/>
</dbReference>
<dbReference type="OrthoDB" id="7675944at2759"/>
<reference evidence="2 3" key="1">
    <citation type="submission" date="2017-03" db="EMBL/GenBank/DDBJ databases">
        <title>Genome of the blue death feigning beetle - Asbolus verrucosus.</title>
        <authorList>
            <person name="Rider S.D."/>
        </authorList>
    </citation>
    <scope>NUCLEOTIDE SEQUENCE [LARGE SCALE GENOMIC DNA]</scope>
    <source>
        <strain evidence="2">Butters</strain>
        <tissue evidence="2">Head and leg muscle</tissue>
    </source>
</reference>